<dbReference type="GO" id="GO:0002181">
    <property type="term" value="P:cytoplasmic translation"/>
    <property type="evidence" value="ECO:0007669"/>
    <property type="project" value="TreeGrafter"/>
</dbReference>
<accession>A0AAD6DFV9</accession>
<dbReference type="AlphaFoldDB" id="A0AAD6DFV9"/>
<evidence type="ECO:0000256" key="5">
    <source>
        <dbReference type="RuleBase" id="RU000663"/>
    </source>
</evidence>
<dbReference type="Gene3D" id="3.40.1120.10">
    <property type="entry name" value="Ribosomal protein l15e"/>
    <property type="match status" value="1"/>
</dbReference>
<evidence type="ECO:0000256" key="6">
    <source>
        <dbReference type="SAM" id="MobiDB-lite"/>
    </source>
</evidence>
<comment type="similarity">
    <text evidence="1 5">Belongs to the eukaryotic ribosomal protein eL15 family.</text>
</comment>
<dbReference type="EMBL" id="JAQJAC010000007">
    <property type="protein sequence ID" value="KAJ5579317.1"/>
    <property type="molecule type" value="Genomic_DNA"/>
</dbReference>
<evidence type="ECO:0000313" key="10">
    <source>
        <dbReference type="Proteomes" id="UP001216150"/>
    </source>
</evidence>
<dbReference type="SMART" id="SM00184">
    <property type="entry name" value="RING"/>
    <property type="match status" value="1"/>
</dbReference>
<evidence type="ECO:0000256" key="3">
    <source>
        <dbReference type="ARBA" id="ARBA00023274"/>
    </source>
</evidence>
<feature type="domain" description="RING-type" evidence="8">
    <location>
        <begin position="368"/>
        <end position="411"/>
    </location>
</feature>
<keyword evidence="2 5" id="KW-0689">Ribosomal protein</keyword>
<dbReference type="PANTHER" id="PTHR11847:SF4">
    <property type="entry name" value="LARGE RIBOSOMAL SUBUNIT PROTEIN EL15"/>
    <property type="match status" value="1"/>
</dbReference>
<keyword evidence="4" id="KW-0862">Zinc</keyword>
<keyword evidence="3 5" id="KW-0687">Ribonucleoprotein</keyword>
<evidence type="ECO:0000313" key="9">
    <source>
        <dbReference type="EMBL" id="KAJ5579317.1"/>
    </source>
</evidence>
<dbReference type="InterPro" id="IPR000439">
    <property type="entry name" value="Ribosomal_eL15"/>
</dbReference>
<dbReference type="InterPro" id="IPR001841">
    <property type="entry name" value="Znf_RING"/>
</dbReference>
<evidence type="ECO:0000256" key="1">
    <source>
        <dbReference type="ARBA" id="ARBA00006857"/>
    </source>
</evidence>
<dbReference type="GO" id="GO:0003735">
    <property type="term" value="F:structural constituent of ribosome"/>
    <property type="evidence" value="ECO:0007669"/>
    <property type="project" value="InterPro"/>
</dbReference>
<dbReference type="GO" id="GO:0008270">
    <property type="term" value="F:zinc ion binding"/>
    <property type="evidence" value="ECO:0007669"/>
    <property type="project" value="UniProtKB-KW"/>
</dbReference>
<keyword evidence="4" id="KW-0863">Zinc-finger</keyword>
<dbReference type="SUPFAM" id="SSF57850">
    <property type="entry name" value="RING/U-box"/>
    <property type="match status" value="1"/>
</dbReference>
<reference evidence="9 10" key="1">
    <citation type="journal article" date="2023" name="IMA Fungus">
        <title>Comparative genomic study of the Penicillium genus elucidates a diverse pangenome and 15 lateral gene transfer events.</title>
        <authorList>
            <person name="Petersen C."/>
            <person name="Sorensen T."/>
            <person name="Nielsen M.R."/>
            <person name="Sondergaard T.E."/>
            <person name="Sorensen J.L."/>
            <person name="Fitzpatrick D.A."/>
            <person name="Frisvad J.C."/>
            <person name="Nielsen K.L."/>
        </authorList>
    </citation>
    <scope>NUCLEOTIDE SEQUENCE [LARGE SCALE GENOMIC DNA]</scope>
    <source>
        <strain evidence="9 10">IBT 29057</strain>
    </source>
</reference>
<dbReference type="InterPro" id="IPR020925">
    <property type="entry name" value="Ribosomal_eL15_CS"/>
</dbReference>
<evidence type="ECO:0000256" key="4">
    <source>
        <dbReference type="PROSITE-ProRule" id="PRU00175"/>
    </source>
</evidence>
<dbReference type="GO" id="GO:0003723">
    <property type="term" value="F:RNA binding"/>
    <property type="evidence" value="ECO:0007669"/>
    <property type="project" value="TreeGrafter"/>
</dbReference>
<keyword evidence="7" id="KW-1133">Transmembrane helix</keyword>
<dbReference type="Pfam" id="PF13639">
    <property type="entry name" value="zf-RING_2"/>
    <property type="match status" value="1"/>
</dbReference>
<keyword evidence="7" id="KW-0472">Membrane</keyword>
<feature type="compositionally biased region" description="Basic and acidic residues" evidence="6">
    <location>
        <begin position="322"/>
        <end position="338"/>
    </location>
</feature>
<dbReference type="GO" id="GO:0022625">
    <property type="term" value="C:cytosolic large ribosomal subunit"/>
    <property type="evidence" value="ECO:0007669"/>
    <property type="project" value="TreeGrafter"/>
</dbReference>
<feature type="region of interest" description="Disordered" evidence="6">
    <location>
        <begin position="308"/>
        <end position="359"/>
    </location>
</feature>
<evidence type="ECO:0000256" key="2">
    <source>
        <dbReference type="ARBA" id="ARBA00022980"/>
    </source>
</evidence>
<comment type="caution">
    <text evidence="9">The sequence shown here is derived from an EMBL/GenBank/DDBJ whole genome shotgun (WGS) entry which is preliminary data.</text>
</comment>
<name>A0AAD6DFV9_9EURO</name>
<dbReference type="InterPro" id="IPR013083">
    <property type="entry name" value="Znf_RING/FYVE/PHD"/>
</dbReference>
<dbReference type="NCBIfam" id="NF003269">
    <property type="entry name" value="PRK04243.1"/>
    <property type="match status" value="1"/>
</dbReference>
<dbReference type="Pfam" id="PF00827">
    <property type="entry name" value="Ribosomal_L15e"/>
    <property type="match status" value="1"/>
</dbReference>
<keyword evidence="7" id="KW-0812">Transmembrane</keyword>
<gene>
    <name evidence="9" type="ORF">N7450_008184</name>
</gene>
<feature type="compositionally biased region" description="Low complexity" evidence="6">
    <location>
        <begin position="311"/>
        <end position="321"/>
    </location>
</feature>
<feature type="transmembrane region" description="Helical" evidence="7">
    <location>
        <begin position="219"/>
        <end position="244"/>
    </location>
</feature>
<dbReference type="PROSITE" id="PS50089">
    <property type="entry name" value="ZF_RING_2"/>
    <property type="match status" value="1"/>
</dbReference>
<dbReference type="PANTHER" id="PTHR11847">
    <property type="entry name" value="RIBOSOMAL PROTEIN L15"/>
    <property type="match status" value="1"/>
</dbReference>
<organism evidence="9 10">
    <name type="scientific">Penicillium hetheringtonii</name>
    <dbReference type="NCBI Taxonomy" id="911720"/>
    <lineage>
        <taxon>Eukaryota</taxon>
        <taxon>Fungi</taxon>
        <taxon>Dikarya</taxon>
        <taxon>Ascomycota</taxon>
        <taxon>Pezizomycotina</taxon>
        <taxon>Eurotiomycetes</taxon>
        <taxon>Eurotiomycetidae</taxon>
        <taxon>Eurotiales</taxon>
        <taxon>Aspergillaceae</taxon>
        <taxon>Penicillium</taxon>
    </lineage>
</organism>
<dbReference type="SMART" id="SM01384">
    <property type="entry name" value="Ribosomal_L15e"/>
    <property type="match status" value="1"/>
</dbReference>
<keyword evidence="4" id="KW-0479">Metal-binding</keyword>
<dbReference type="InterPro" id="IPR024794">
    <property type="entry name" value="Rbsml_eL15_core_dom_sf"/>
</dbReference>
<keyword evidence="10" id="KW-1185">Reference proteome</keyword>
<protein>
    <recommendedName>
        <fullName evidence="5">Ribosomal protein L15</fullName>
    </recommendedName>
</protein>
<dbReference type="PROSITE" id="PS01194">
    <property type="entry name" value="RIBOSOMAL_L15E"/>
    <property type="match status" value="1"/>
</dbReference>
<evidence type="ECO:0000256" key="7">
    <source>
        <dbReference type="SAM" id="Phobius"/>
    </source>
</evidence>
<dbReference type="Proteomes" id="UP001216150">
    <property type="component" value="Unassembled WGS sequence"/>
</dbReference>
<evidence type="ECO:0000259" key="8">
    <source>
        <dbReference type="PROSITE" id="PS50089"/>
    </source>
</evidence>
<dbReference type="CDD" id="cd16473">
    <property type="entry name" value="RING-H2_RNF103"/>
    <property type="match status" value="1"/>
</dbReference>
<sequence length="657" mass="73581">MSRTAPPDSEATVATLFAGPGSASNSSSSVSENVGFRFVLDRTVQTLSSNGVPDSGSLSGLLFVPSLSPKDICNQELASIIPSNVTRAKDVSDYGYPVIGLAPWISDDCTQKFLAASRDAGTSALVVFQPADNKTGLPPPPTDDTWKLEDENWRGDNNYPVYAIPGPSGLTLLKELSWFSDGNPKVSAQHRSLHTRNHDSDRLFTMIDTNTTPNQEPSLWSFVLAILGTIVGLTLVLLILYRIIQRKRRVMLRERINAGEVDIEQLALNQFKVPRETVEKMPQYTYLGFTQNPETESLKTPVQTKAIEVESSSAASTPSLSEGRDSTESDESGLKKPEPALINPKTDDSDETSSSHNPYRLSHTQTTCAICLDDFVAGSTTVRELPCGHIFDPGCIDEYLTETSSLCPLCKKSVLPPGSLPIQVTNEMVRQEAARPTHNPHCDNDNRRPCEADKMGALKYVEEIQKKKQSDVIRFLLRVRCWELRQLNAIHRASRPSRPDKARRLGYKAKQGYVVYRIRVRRGGRKRPAPKGATYGKPTNQGINQLKYQRALSATAEERVGRRCANLRVLNSYWINQDSTYKYFEVICVDPQHKAIRRDARINWICNPVHKHREARGLTATGKKSRGINKGHRYNNTKAGRRHTWKLQNTQSYWRYR</sequence>
<proteinExistence type="inferred from homology"/>
<dbReference type="FunFam" id="3.40.1120.10:FF:000001">
    <property type="entry name" value="Ribosomal protein L15"/>
    <property type="match status" value="1"/>
</dbReference>
<dbReference type="Gene3D" id="3.30.40.10">
    <property type="entry name" value="Zinc/RING finger domain, C3HC4 (zinc finger)"/>
    <property type="match status" value="1"/>
</dbReference>
<dbReference type="InterPro" id="IPR012678">
    <property type="entry name" value="Ribosomal_uL23/eL15/eS24_sf"/>
</dbReference>
<dbReference type="SUPFAM" id="SSF54189">
    <property type="entry name" value="Ribosomal proteins S24e, L23 and L15e"/>
    <property type="match status" value="1"/>
</dbReference>